<dbReference type="Gene3D" id="3.40.1440.60">
    <property type="entry name" value="PriA, 3(prime) DNA-binding domain"/>
    <property type="match status" value="1"/>
</dbReference>
<dbReference type="InterPro" id="IPR042115">
    <property type="entry name" value="PriA_3primeBD_sf"/>
</dbReference>
<gene>
    <name evidence="12 15" type="primary">priA</name>
    <name evidence="15" type="ORF">BN85404560</name>
</gene>
<feature type="binding site" evidence="12">
    <location>
        <position position="516"/>
    </location>
    <ligand>
        <name>Zn(2+)</name>
        <dbReference type="ChEBI" id="CHEBI:29105"/>
        <label>2</label>
    </ligand>
</feature>
<keyword evidence="10 12" id="KW-0413">Isomerase</keyword>
<feature type="binding site" evidence="12">
    <location>
        <position position="529"/>
    </location>
    <ligand>
        <name>Zn(2+)</name>
        <dbReference type="ChEBI" id="CHEBI:29105"/>
        <label>1</label>
    </ligand>
</feature>
<dbReference type="PANTHER" id="PTHR30580">
    <property type="entry name" value="PRIMOSOMAL PROTEIN N"/>
    <property type="match status" value="1"/>
</dbReference>
<protein>
    <recommendedName>
        <fullName evidence="12">Replication restart protein PriA</fullName>
    </recommendedName>
    <alternativeName>
        <fullName evidence="12">ATP-dependent DNA helicase PriA</fullName>
        <ecNumber evidence="12">5.6.2.4</ecNumber>
    </alternativeName>
    <alternativeName>
        <fullName evidence="12">DNA 3'-5' helicase PriA</fullName>
    </alternativeName>
</protein>
<dbReference type="GO" id="GO:0005524">
    <property type="term" value="F:ATP binding"/>
    <property type="evidence" value="ECO:0007669"/>
    <property type="project" value="UniProtKB-UniRule"/>
</dbReference>
<dbReference type="Pfam" id="PF17764">
    <property type="entry name" value="PriA_3primeBD"/>
    <property type="match status" value="1"/>
</dbReference>
<keyword evidence="1 12" id="KW-0639">Primosome</keyword>
<dbReference type="InterPro" id="IPR040498">
    <property type="entry name" value="PriA_CRR"/>
</dbReference>
<dbReference type="PROSITE" id="PS51194">
    <property type="entry name" value="HELICASE_CTER"/>
    <property type="match status" value="1"/>
</dbReference>
<dbReference type="InterPro" id="IPR005259">
    <property type="entry name" value="PriA"/>
</dbReference>
<evidence type="ECO:0000256" key="5">
    <source>
        <dbReference type="ARBA" id="ARBA00022801"/>
    </source>
</evidence>
<keyword evidence="4 12" id="KW-0547">Nucleotide-binding</keyword>
<keyword evidence="9 12" id="KW-0238">DNA-binding</keyword>
<reference evidence="15 16" key="1">
    <citation type="journal article" date="2013" name="J. Mol. Microbiol. Biotechnol.">
        <title>Analysis of the Complete Genomes of Acholeplasma brassicae , A. palmae and A. laidlawii and Their Comparison to the Obligate Parasites from ' Candidatus Phytoplasma'.</title>
        <authorList>
            <person name="Kube M."/>
            <person name="Siewert C."/>
            <person name="Migdoll A.M."/>
            <person name="Duduk B."/>
            <person name="Holz S."/>
            <person name="Rabus R."/>
            <person name="Seemuller E."/>
            <person name="Mitrovic J."/>
            <person name="Muller I."/>
            <person name="Buttner C."/>
            <person name="Reinhardt R."/>
        </authorList>
    </citation>
    <scope>NUCLEOTIDE SEQUENCE [LARGE SCALE GENOMIC DNA]</scope>
    <source>
        <strain evidence="15 16">J233</strain>
    </source>
</reference>
<dbReference type="SMART" id="SM00490">
    <property type="entry name" value="HELICc"/>
    <property type="match status" value="1"/>
</dbReference>
<dbReference type="GO" id="GO:0006270">
    <property type="term" value="P:DNA replication initiation"/>
    <property type="evidence" value="ECO:0007669"/>
    <property type="project" value="TreeGrafter"/>
</dbReference>
<evidence type="ECO:0000259" key="13">
    <source>
        <dbReference type="PROSITE" id="PS51192"/>
    </source>
</evidence>
<proteinExistence type="inferred from homology"/>
<sequence>MIAQIVIDLKASELNKYYDYIIPEAMQLDLKKGMRVIVPFGNMKRLGYIINLIPESTQATRKIEKILDITPSIDEELFLIADYLLKTPFSLMSAVYQTILPKELLLNYQKKITILDSSKIDDEIIKKFNKKNEWILTNKDEETFYNSLKKLKENNAIDITTIIKQKEVEKYETNYKINYQTHEKLTVKQQLILELNKQEITRKEALEILSPSIIKSLISKNVLIPELITSNRAVTHIFDLEDKKIILNSDQQKEYEKVNLNKYETYLLYGVTGSGKTEIYLKLIEDTLNNHKKALILVPEIMLIGPFAQRLKSKFDESIVSILHSNLNSGQKYDEYQKIKNNKAKIILGTRSAIFSPISDLGIIIIDEEQDDSYIQDDTVSYDTRQIAQTRAKYHQIPLLLGSASPSVETFYKATNKEYKLLKLTKRALVNHLPNVKLIDMREELKKGNLTPFSTELKSQIEEKLSKNEQIILFMNRKGYSPFVMCRHCGNVPKCPDCQISLTYYKNKNILKCQHCGYEEPFSKECTVCKKNTVKEVGVGIEYIEQELHKHFNAKVLRLDADTTSKKNSHEHIWDDFKNHKADILLGTQMVAKGLDFSNVTLVGIIMADGLLKVPSIKAVEKTFQLILQASGRSGRSKKGDVVIQSYDINHYAIKTASTLNNEEFFKQVLFERKIQKMPPFKKVSQLLIEHPSYLKTYQIADRIKILLSKTMIVLGPTPSLIQKRDNKYRVLLTLKYDTIDKKIEEEINNFKDVETKIYFSQFATLI</sequence>
<dbReference type="EMBL" id="FO681347">
    <property type="protein sequence ID" value="CCV64033.1"/>
    <property type="molecule type" value="Genomic_DNA"/>
</dbReference>
<organism evidence="15 16">
    <name type="scientific">Alteracholeplasma palmae (strain ATCC 49389 / J233)</name>
    <name type="common">Acholeplasma palmae</name>
    <dbReference type="NCBI Taxonomy" id="1318466"/>
    <lineage>
        <taxon>Bacteria</taxon>
        <taxon>Bacillati</taxon>
        <taxon>Mycoplasmatota</taxon>
        <taxon>Mollicutes</taxon>
        <taxon>Acholeplasmatales</taxon>
        <taxon>Acholeplasmataceae</taxon>
        <taxon>Acholeplasma</taxon>
    </lineage>
</organism>
<dbReference type="GO" id="GO:0006302">
    <property type="term" value="P:double-strand break repair"/>
    <property type="evidence" value="ECO:0007669"/>
    <property type="project" value="InterPro"/>
</dbReference>
<dbReference type="InterPro" id="IPR041236">
    <property type="entry name" value="PriA_C"/>
</dbReference>
<dbReference type="RefSeq" id="WP_026657070.1">
    <property type="nucleotide sequence ID" value="NC_022538.1"/>
</dbReference>
<comment type="function">
    <text evidence="12">Initiates the restart of stalled replication forks, which reloads the replicative helicase on sites other than the origin of replication. Recognizes and binds to abandoned replication forks and remodels them to uncover a helicase loading site. Promotes assembly of the primosome at these replication forks.</text>
</comment>
<comment type="similarity">
    <text evidence="12">Belongs to the helicase family. PriA subfamily.</text>
</comment>
<dbReference type="SMART" id="SM00487">
    <property type="entry name" value="DEXDc"/>
    <property type="match status" value="1"/>
</dbReference>
<dbReference type="FunFam" id="3.40.50.300:FF:000489">
    <property type="entry name" value="Primosome assembly protein PriA"/>
    <property type="match status" value="1"/>
</dbReference>
<dbReference type="AlphaFoldDB" id="U4KKF0"/>
<evidence type="ECO:0000256" key="3">
    <source>
        <dbReference type="ARBA" id="ARBA00022723"/>
    </source>
</evidence>
<dbReference type="Gene3D" id="3.40.50.300">
    <property type="entry name" value="P-loop containing nucleotide triphosphate hydrolases"/>
    <property type="match status" value="2"/>
</dbReference>
<dbReference type="KEGG" id="apal:BN85404560"/>
<evidence type="ECO:0000256" key="2">
    <source>
        <dbReference type="ARBA" id="ARBA00022705"/>
    </source>
</evidence>
<dbReference type="GO" id="GO:0006269">
    <property type="term" value="P:DNA replication, synthesis of primer"/>
    <property type="evidence" value="ECO:0007669"/>
    <property type="project" value="UniProtKB-KW"/>
</dbReference>
<dbReference type="InterPro" id="IPR027417">
    <property type="entry name" value="P-loop_NTPase"/>
</dbReference>
<evidence type="ECO:0000256" key="4">
    <source>
        <dbReference type="ARBA" id="ARBA00022741"/>
    </source>
</evidence>
<dbReference type="GO" id="GO:1990077">
    <property type="term" value="C:primosome complex"/>
    <property type="evidence" value="ECO:0007669"/>
    <property type="project" value="UniProtKB-UniRule"/>
</dbReference>
<dbReference type="InterPro" id="IPR011545">
    <property type="entry name" value="DEAD/DEAH_box_helicase_dom"/>
</dbReference>
<comment type="catalytic activity">
    <reaction evidence="12">
        <text>Couples ATP hydrolysis with the unwinding of duplex DNA by translocating in the 3'-5' direction.</text>
        <dbReference type="EC" id="5.6.2.4"/>
    </reaction>
</comment>
<comment type="subunit">
    <text evidence="12">Component of the replication restart primosome.</text>
</comment>
<dbReference type="GO" id="GO:0006310">
    <property type="term" value="P:DNA recombination"/>
    <property type="evidence" value="ECO:0007669"/>
    <property type="project" value="InterPro"/>
</dbReference>
<evidence type="ECO:0000256" key="1">
    <source>
        <dbReference type="ARBA" id="ARBA00022515"/>
    </source>
</evidence>
<evidence type="ECO:0000256" key="7">
    <source>
        <dbReference type="ARBA" id="ARBA00022833"/>
    </source>
</evidence>
<dbReference type="PROSITE" id="PS51192">
    <property type="entry name" value="HELICASE_ATP_BIND_1"/>
    <property type="match status" value="1"/>
</dbReference>
<dbReference type="GO" id="GO:0016887">
    <property type="term" value="F:ATP hydrolysis activity"/>
    <property type="evidence" value="ECO:0007669"/>
    <property type="project" value="RHEA"/>
</dbReference>
<dbReference type="SUPFAM" id="SSF52540">
    <property type="entry name" value="P-loop containing nucleoside triphosphate hydrolases"/>
    <property type="match status" value="1"/>
</dbReference>
<accession>U4KKF0</accession>
<keyword evidence="16" id="KW-1185">Reference proteome</keyword>
<dbReference type="Pfam" id="PF18319">
    <property type="entry name" value="Zn_ribbon_PriA"/>
    <property type="match status" value="1"/>
</dbReference>
<evidence type="ECO:0000259" key="14">
    <source>
        <dbReference type="PROSITE" id="PS51194"/>
    </source>
</evidence>
<keyword evidence="6 12" id="KW-0347">Helicase</keyword>
<feature type="binding site" evidence="12">
    <location>
        <position position="498"/>
    </location>
    <ligand>
        <name>Zn(2+)</name>
        <dbReference type="ChEBI" id="CHEBI:29105"/>
        <label>2</label>
    </ligand>
</feature>
<dbReference type="Pfam" id="PF00271">
    <property type="entry name" value="Helicase_C"/>
    <property type="match status" value="1"/>
</dbReference>
<keyword evidence="8 12" id="KW-0067">ATP-binding</keyword>
<dbReference type="STRING" id="1318466.BN85404560"/>
<evidence type="ECO:0000313" key="15">
    <source>
        <dbReference type="EMBL" id="CCV64033.1"/>
    </source>
</evidence>
<keyword evidence="3 12" id="KW-0479">Metal-binding</keyword>
<dbReference type="GO" id="GO:0003677">
    <property type="term" value="F:DNA binding"/>
    <property type="evidence" value="ECO:0007669"/>
    <property type="project" value="UniProtKB-UniRule"/>
</dbReference>
<feature type="binding site" evidence="12">
    <location>
        <position position="486"/>
    </location>
    <ligand>
        <name>Zn(2+)</name>
        <dbReference type="ChEBI" id="CHEBI:29105"/>
        <label>1</label>
    </ligand>
</feature>
<keyword evidence="5 12" id="KW-0378">Hydrolase</keyword>
<dbReference type="NCBIfam" id="TIGR00595">
    <property type="entry name" value="priA"/>
    <property type="match status" value="1"/>
</dbReference>
<feature type="binding site" evidence="12">
    <location>
        <position position="513"/>
    </location>
    <ligand>
        <name>Zn(2+)</name>
        <dbReference type="ChEBI" id="CHEBI:29105"/>
        <label>2</label>
    </ligand>
</feature>
<dbReference type="GO" id="GO:0008270">
    <property type="term" value="F:zinc ion binding"/>
    <property type="evidence" value="ECO:0007669"/>
    <property type="project" value="UniProtKB-UniRule"/>
</dbReference>
<feature type="domain" description="Helicase ATP-binding" evidence="13">
    <location>
        <begin position="257"/>
        <end position="424"/>
    </location>
</feature>
<dbReference type="HAMAP" id="MF_00983">
    <property type="entry name" value="PriA"/>
    <property type="match status" value="1"/>
</dbReference>
<feature type="domain" description="Helicase C-terminal" evidence="14">
    <location>
        <begin position="505"/>
        <end position="689"/>
    </location>
</feature>
<dbReference type="InterPro" id="IPR014001">
    <property type="entry name" value="Helicase_ATP-bd"/>
</dbReference>
<keyword evidence="2 12" id="KW-0235">DNA replication</keyword>
<evidence type="ECO:0000256" key="12">
    <source>
        <dbReference type="HAMAP-Rule" id="MF_00983"/>
    </source>
</evidence>
<dbReference type="InterPro" id="IPR041222">
    <property type="entry name" value="PriA_3primeBD"/>
</dbReference>
<dbReference type="Proteomes" id="UP000032740">
    <property type="component" value="Chromosome"/>
</dbReference>
<feature type="binding site" evidence="12">
    <location>
        <position position="489"/>
    </location>
    <ligand>
        <name>Zn(2+)</name>
        <dbReference type="ChEBI" id="CHEBI:29105"/>
        <label>1</label>
    </ligand>
</feature>
<dbReference type="InterPro" id="IPR001650">
    <property type="entry name" value="Helicase_C-like"/>
</dbReference>
<evidence type="ECO:0000313" key="16">
    <source>
        <dbReference type="Proteomes" id="UP000032740"/>
    </source>
</evidence>
<comment type="catalytic activity">
    <reaction evidence="11 12">
        <text>ATP + H2O = ADP + phosphate + H(+)</text>
        <dbReference type="Rhea" id="RHEA:13065"/>
        <dbReference type="ChEBI" id="CHEBI:15377"/>
        <dbReference type="ChEBI" id="CHEBI:15378"/>
        <dbReference type="ChEBI" id="CHEBI:30616"/>
        <dbReference type="ChEBI" id="CHEBI:43474"/>
        <dbReference type="ChEBI" id="CHEBI:456216"/>
        <dbReference type="EC" id="5.6.2.4"/>
    </reaction>
</comment>
<dbReference type="EC" id="5.6.2.4" evidence="12"/>
<evidence type="ECO:0000256" key="9">
    <source>
        <dbReference type="ARBA" id="ARBA00023125"/>
    </source>
</evidence>
<feature type="binding site" evidence="12">
    <location>
        <position position="495"/>
    </location>
    <ligand>
        <name>Zn(2+)</name>
        <dbReference type="ChEBI" id="CHEBI:29105"/>
        <label>2</label>
    </ligand>
</feature>
<dbReference type="HOGENOM" id="CLU_013353_3_1_14"/>
<evidence type="ECO:0000256" key="8">
    <source>
        <dbReference type="ARBA" id="ARBA00022840"/>
    </source>
</evidence>
<keyword evidence="7 12" id="KW-0862">Zinc</keyword>
<dbReference type="PANTHER" id="PTHR30580:SF0">
    <property type="entry name" value="PRIMOSOMAL PROTEIN N"/>
    <property type="match status" value="1"/>
</dbReference>
<evidence type="ECO:0000256" key="10">
    <source>
        <dbReference type="ARBA" id="ARBA00023235"/>
    </source>
</evidence>
<name>U4KKF0_ALTPJ</name>
<dbReference type="Pfam" id="PF18074">
    <property type="entry name" value="PriA_C"/>
    <property type="match status" value="1"/>
</dbReference>
<evidence type="ECO:0000256" key="11">
    <source>
        <dbReference type="ARBA" id="ARBA00048988"/>
    </source>
</evidence>
<feature type="binding site" evidence="12">
    <location>
        <position position="526"/>
    </location>
    <ligand>
        <name>Zn(2+)</name>
        <dbReference type="ChEBI" id="CHEBI:29105"/>
        <label>1</label>
    </ligand>
</feature>
<dbReference type="GO" id="GO:0043138">
    <property type="term" value="F:3'-5' DNA helicase activity"/>
    <property type="evidence" value="ECO:0007669"/>
    <property type="project" value="UniProtKB-EC"/>
</dbReference>
<dbReference type="OrthoDB" id="9759544at2"/>
<dbReference type="Pfam" id="PF00270">
    <property type="entry name" value="DEAD"/>
    <property type="match status" value="1"/>
</dbReference>
<evidence type="ECO:0000256" key="6">
    <source>
        <dbReference type="ARBA" id="ARBA00022806"/>
    </source>
</evidence>
<comment type="cofactor">
    <cofactor evidence="12">
        <name>Zn(2+)</name>
        <dbReference type="ChEBI" id="CHEBI:29105"/>
    </cofactor>
    <text evidence="12">Binds 2 zinc ions per subunit.</text>
</comment>